<dbReference type="PANTHER" id="PTHR22946">
    <property type="entry name" value="DIENELACTONE HYDROLASE DOMAIN-CONTAINING PROTEIN-RELATED"/>
    <property type="match status" value="1"/>
</dbReference>
<comment type="caution">
    <text evidence="3">The sequence shown here is derived from an EMBL/GenBank/DDBJ whole genome shotgun (WGS) entry which is preliminary data.</text>
</comment>
<keyword evidence="4" id="KW-1185">Reference proteome</keyword>
<evidence type="ECO:0000313" key="4">
    <source>
        <dbReference type="Proteomes" id="UP000256269"/>
    </source>
</evidence>
<dbReference type="Gene3D" id="3.40.50.1820">
    <property type="entry name" value="alpha/beta hydrolase"/>
    <property type="match status" value="1"/>
</dbReference>
<dbReference type="InterPro" id="IPR000073">
    <property type="entry name" value="AB_hydrolase_1"/>
</dbReference>
<proteinExistence type="inferred from homology"/>
<dbReference type="Proteomes" id="UP000256269">
    <property type="component" value="Unassembled WGS sequence"/>
</dbReference>
<dbReference type="RefSeq" id="WP_116180504.1">
    <property type="nucleotide sequence ID" value="NZ_CP144375.1"/>
</dbReference>
<reference evidence="3 4" key="1">
    <citation type="submission" date="2018-08" db="EMBL/GenBank/DDBJ databases">
        <title>Genomic Encyclopedia of Archaeal and Bacterial Type Strains, Phase II (KMG-II): from individual species to whole genera.</title>
        <authorList>
            <person name="Goeker M."/>
        </authorList>
    </citation>
    <scope>NUCLEOTIDE SEQUENCE [LARGE SCALE GENOMIC DNA]</scope>
    <source>
        <strain evidence="3 4">DSM 45791</strain>
    </source>
</reference>
<comment type="similarity">
    <text evidence="1">Belongs to the AB hydrolase superfamily. FUS2 hydrolase family.</text>
</comment>
<dbReference type="AlphaFoldDB" id="A0A3E0GXJ4"/>
<dbReference type="InterPro" id="IPR050261">
    <property type="entry name" value="FrsA_esterase"/>
</dbReference>
<dbReference type="InterPro" id="IPR029058">
    <property type="entry name" value="AB_hydrolase_fold"/>
</dbReference>
<dbReference type="EMBL" id="QUNO01000020">
    <property type="protein sequence ID" value="REH33101.1"/>
    <property type="molecule type" value="Genomic_DNA"/>
</dbReference>
<dbReference type="PANTHER" id="PTHR22946:SF12">
    <property type="entry name" value="CONIDIAL PIGMENT BIOSYNTHESIS PROTEIN AYG1 (AFU_ORTHOLOGUE AFUA_2G17550)"/>
    <property type="match status" value="1"/>
</dbReference>
<accession>A0A3E0GXJ4</accession>
<keyword evidence="3" id="KW-0378">Hydrolase</keyword>
<protein>
    <submittedName>
        <fullName evidence="3">Putative alpha/beta-fold hydrolase</fullName>
    </submittedName>
</protein>
<evidence type="ECO:0000256" key="1">
    <source>
        <dbReference type="ARBA" id="ARBA00038115"/>
    </source>
</evidence>
<evidence type="ECO:0000259" key="2">
    <source>
        <dbReference type="Pfam" id="PF12697"/>
    </source>
</evidence>
<name>A0A3E0GXJ4_9PSEU</name>
<dbReference type="SUPFAM" id="SSF53474">
    <property type="entry name" value="alpha/beta-Hydrolases"/>
    <property type="match status" value="1"/>
</dbReference>
<organism evidence="3 4">
    <name type="scientific">Kutzneria buriramensis</name>
    <dbReference type="NCBI Taxonomy" id="1045776"/>
    <lineage>
        <taxon>Bacteria</taxon>
        <taxon>Bacillati</taxon>
        <taxon>Actinomycetota</taxon>
        <taxon>Actinomycetes</taxon>
        <taxon>Pseudonocardiales</taxon>
        <taxon>Pseudonocardiaceae</taxon>
        <taxon>Kutzneria</taxon>
    </lineage>
</organism>
<evidence type="ECO:0000313" key="3">
    <source>
        <dbReference type="EMBL" id="REH33101.1"/>
    </source>
</evidence>
<dbReference type="OrthoDB" id="9765647at2"/>
<dbReference type="Gene3D" id="1.20.1440.110">
    <property type="entry name" value="acylaminoacyl peptidase"/>
    <property type="match status" value="1"/>
</dbReference>
<sequence length="393" mass="43494">MEFLFEDESFSFEALRAAGFANYGGADLGEVLTTARAIPEGDEAAWHREWKATAERVEALGRASLAAGHKVSAREALLRASNYFRTAEFYRRDDPKHDPEVIELSSRSRDAFVTAAELFDFGFERIDIPYENTTLPGYLYTVDGTRRPTVIYNSGYDSTLEESYFAIAAAALARGYNVLAFDGPGQGAALRNQGLVFRPDWEAVITPVIDFALTRPEVGVVALFGYSLGGYLVARAAAFDQRPAAVILDDGLFDFYAAIQHSLPPFITQWIEEGRDDAVAPVMAMLRAFNTQLRWAMRNGQWTMGVDSDAALAREFRRYTLDGVADRIIAPTLVLDAENDQFFKGQPEQVAKALANATLVTLREAEGAGEHCHMGAMSRSHQVIFDWLDETLA</sequence>
<dbReference type="GO" id="GO:0016787">
    <property type="term" value="F:hydrolase activity"/>
    <property type="evidence" value="ECO:0007669"/>
    <property type="project" value="UniProtKB-KW"/>
</dbReference>
<gene>
    <name evidence="3" type="ORF">BCF44_120173</name>
</gene>
<dbReference type="Pfam" id="PF12697">
    <property type="entry name" value="Abhydrolase_6"/>
    <property type="match status" value="1"/>
</dbReference>
<feature type="domain" description="AB hydrolase-1" evidence="2">
    <location>
        <begin position="167"/>
        <end position="375"/>
    </location>
</feature>